<dbReference type="EMBL" id="VRZA01000003">
    <property type="protein sequence ID" value="TXS93980.1"/>
    <property type="molecule type" value="Genomic_DNA"/>
</dbReference>
<evidence type="ECO:0000313" key="3">
    <source>
        <dbReference type="EMBL" id="TXS93980.1"/>
    </source>
</evidence>
<keyword evidence="4" id="KW-1185">Reference proteome</keyword>
<sequence>MNKNLTGLFFAILLSMAAPWLAAEVTPEQLLKTTLERDPEVEVIVTRVTMSPQSGLSKHLHPGDEFAYILGGSVTLRQEDKDDQQVSEGELVHIAPQQVHSATAGAEGVRLLVFRVHPSGQPVRVLVE</sequence>
<dbReference type="InterPro" id="IPR011051">
    <property type="entry name" value="RmlC_Cupin_sf"/>
</dbReference>
<comment type="caution">
    <text evidence="3">The sequence shown here is derived from an EMBL/GenBank/DDBJ whole genome shotgun (WGS) entry which is preliminary data.</text>
</comment>
<dbReference type="Gene3D" id="2.60.120.10">
    <property type="entry name" value="Jelly Rolls"/>
    <property type="match status" value="1"/>
</dbReference>
<gene>
    <name evidence="3" type="ORF">FV139_10175</name>
</gene>
<keyword evidence="1" id="KW-0732">Signal</keyword>
<organism evidence="3 4">
    <name type="scientific">Parahaliea maris</name>
    <dbReference type="NCBI Taxonomy" id="2716870"/>
    <lineage>
        <taxon>Bacteria</taxon>
        <taxon>Pseudomonadati</taxon>
        <taxon>Pseudomonadota</taxon>
        <taxon>Gammaproteobacteria</taxon>
        <taxon>Cellvibrionales</taxon>
        <taxon>Halieaceae</taxon>
        <taxon>Parahaliea</taxon>
    </lineage>
</organism>
<dbReference type="SUPFAM" id="SSF51182">
    <property type="entry name" value="RmlC-like cupins"/>
    <property type="match status" value="1"/>
</dbReference>
<feature type="chain" id="PRO_5023077479" evidence="1">
    <location>
        <begin position="23"/>
        <end position="128"/>
    </location>
</feature>
<name>A0A5C9A2I4_9GAMM</name>
<protein>
    <submittedName>
        <fullName evidence="3">Cupin domain-containing protein</fullName>
    </submittedName>
</protein>
<reference evidence="3 4" key="1">
    <citation type="submission" date="2019-08" db="EMBL/GenBank/DDBJ databases">
        <title>Parahaliea maris sp. nov., isolated from the surface seawater.</title>
        <authorList>
            <person name="Liu Y."/>
        </authorList>
    </citation>
    <scope>NUCLEOTIDE SEQUENCE [LARGE SCALE GENOMIC DNA]</scope>
    <source>
        <strain evidence="3 4">HSLHS9</strain>
    </source>
</reference>
<accession>A0A5C9A2I4</accession>
<evidence type="ECO:0000256" key="1">
    <source>
        <dbReference type="SAM" id="SignalP"/>
    </source>
</evidence>
<dbReference type="InterPro" id="IPR014710">
    <property type="entry name" value="RmlC-like_jellyroll"/>
</dbReference>
<dbReference type="Pfam" id="PF07883">
    <property type="entry name" value="Cupin_2"/>
    <property type="match status" value="1"/>
</dbReference>
<dbReference type="Proteomes" id="UP000321039">
    <property type="component" value="Unassembled WGS sequence"/>
</dbReference>
<dbReference type="InterPro" id="IPR013096">
    <property type="entry name" value="Cupin_2"/>
</dbReference>
<proteinExistence type="predicted"/>
<dbReference type="AlphaFoldDB" id="A0A5C9A2I4"/>
<feature type="signal peptide" evidence="1">
    <location>
        <begin position="1"/>
        <end position="22"/>
    </location>
</feature>
<dbReference type="RefSeq" id="WP_148068322.1">
    <property type="nucleotide sequence ID" value="NZ_VRZA01000003.1"/>
</dbReference>
<evidence type="ECO:0000259" key="2">
    <source>
        <dbReference type="Pfam" id="PF07883"/>
    </source>
</evidence>
<feature type="domain" description="Cupin type-2" evidence="2">
    <location>
        <begin position="47"/>
        <end position="113"/>
    </location>
</feature>
<evidence type="ECO:0000313" key="4">
    <source>
        <dbReference type="Proteomes" id="UP000321039"/>
    </source>
</evidence>